<evidence type="ECO:0000313" key="4">
    <source>
        <dbReference type="Proteomes" id="UP000596902"/>
    </source>
</evidence>
<feature type="compositionally biased region" description="Basic and acidic residues" evidence="1">
    <location>
        <begin position="729"/>
        <end position="740"/>
    </location>
</feature>
<feature type="compositionally biased region" description="Basic and acidic residues" evidence="1">
    <location>
        <begin position="589"/>
        <end position="598"/>
    </location>
</feature>
<organism evidence="3 4">
    <name type="scientific">Alternaria burnsii</name>
    <dbReference type="NCBI Taxonomy" id="1187904"/>
    <lineage>
        <taxon>Eukaryota</taxon>
        <taxon>Fungi</taxon>
        <taxon>Dikarya</taxon>
        <taxon>Ascomycota</taxon>
        <taxon>Pezizomycotina</taxon>
        <taxon>Dothideomycetes</taxon>
        <taxon>Pleosporomycetidae</taxon>
        <taxon>Pleosporales</taxon>
        <taxon>Pleosporineae</taxon>
        <taxon>Pleosporaceae</taxon>
        <taxon>Alternaria</taxon>
        <taxon>Alternaria sect. Alternaria</taxon>
    </lineage>
</organism>
<feature type="compositionally biased region" description="Basic and acidic residues" evidence="1">
    <location>
        <begin position="455"/>
        <end position="476"/>
    </location>
</feature>
<feature type="compositionally biased region" description="Basic and acidic residues" evidence="1">
    <location>
        <begin position="669"/>
        <end position="720"/>
    </location>
</feature>
<dbReference type="GeneID" id="62206556"/>
<name>A0A8H7B350_9PLEO</name>
<evidence type="ECO:0000313" key="3">
    <source>
        <dbReference type="EMBL" id="KAF7673716.1"/>
    </source>
</evidence>
<gene>
    <name evidence="3" type="ORF">GT037_008331</name>
</gene>
<dbReference type="PANTHER" id="PTHR33112">
    <property type="entry name" value="DOMAIN PROTEIN, PUTATIVE-RELATED"/>
    <property type="match status" value="1"/>
</dbReference>
<feature type="compositionally biased region" description="Basic and acidic residues" evidence="1">
    <location>
        <begin position="606"/>
        <end position="640"/>
    </location>
</feature>
<feature type="compositionally biased region" description="Basic and acidic residues" evidence="1">
    <location>
        <begin position="544"/>
        <end position="553"/>
    </location>
</feature>
<feature type="domain" description="Heterokaryon incompatibility" evidence="2">
    <location>
        <begin position="769"/>
        <end position="856"/>
    </location>
</feature>
<accession>A0A8H7B350</accession>
<sequence length="1184" mass="133250">KPSLLVMPGCAPVTDAAPHQDATLSKVSLATNSTPQGPVSNETSPPKNEPSGTASESFEQDSPRLQNHPAIQSKAVVASSNFVWCRSAAIQTLPPSNAEEFEKIYGRQPTNQELVSKVGSAAIGHYVPGPSSNPHDIVSSKPFAITIVPERTPNYADSSFQTSDVAQCNKALLRAKVKASLLVNKQRDGARAAGFRVWSETRDEYIVHSEQLPINLQFDTKGNAIGTNVDGYSLPNIYGAEISTGREAKDYTSSAGMTFTPLPTPLPPPVHDSVTKMSTPQRIRTLEPHVPSDKSDPPPIEWYGYIERIPIRDTVRIDGGEFELAKPIGSRLSDQKAAREERDRLGEVRKSEETMLVIGGERFADKYIVYDATASNHPSSSTTSDANSDMSKKRILEDEWEMKMSTSSPKRTKASPKLTSCLDLSTSSPGDCLARHQGRFAERNDAKGSHIDYREIGEEETPHRAHEDKAGARGEQSDTNTSAQRGFRRRSRSHGGGHVVRCESRSSVERQSEDPYEEEGLRHNAAHEREDDSRTHCRSSGKQSRLEDGKESNGQHGGVTRILSARKQEDNRRVQRAQRIEGEGPVETQKQEESEIQRARTAKNQRKLEIEERKRAQEADRQRQQEKDRDRRHRHDDSHDKSKKARRQTAKQDVEPPGPIDPYAAARQAEAKRRELVFAARGAEEADSRTRERPPARDEGPGRLDAERSKPEKTVGEKKATKTRRSRTARGEFERYDPRKKFGGGNSDRQDSSIARREYFAQLPTVNTYVWGDASAENAASNSQMLTNIPQTLSDAMFVTLKLGMRYLWVDRYCINQDDPEEKHGAIRNKDSIYRNAFVTTIAAAGSGSDYGLQGRYKEFPPVQDERFTINDIYFRVKEYYPRTLRYEKDDINAFDGVFWTLAARTPKDCVLDCGSEPQLYMARRNPHFYGIPLWLQELELSNDSETLVLRQPPEISDDNKASLRFGINLGWKVGKRKLEFSSTHTGVLAKSTFPSWSWASTEDRNRKLGQRPLFFSGRPDVIRRTQNAHFIVSITHIPGQNLSLFGYTAQRDNYTLFHPWIDVAAYASRGYLWEVDHQEYGFSGLPGADVYLDDDQQYKAREVRALYLGTSGHPNAPATKKALFLILEETEQHASRRIGLCETYSRASNKLFDVKGGFQFSQTQETKNPEAGADWRREQLRIV</sequence>
<feature type="compositionally biased region" description="Basic residues" evidence="1">
    <location>
        <begin position="486"/>
        <end position="495"/>
    </location>
</feature>
<feature type="region of interest" description="Disordered" evidence="1">
    <location>
        <begin position="1"/>
        <end position="65"/>
    </location>
</feature>
<dbReference type="AlphaFoldDB" id="A0A8H7B350"/>
<reference evidence="3" key="1">
    <citation type="submission" date="2020-01" db="EMBL/GenBank/DDBJ databases">
        <authorList>
            <person name="Feng Z.H.Z."/>
        </authorList>
    </citation>
    <scope>NUCLEOTIDE SEQUENCE</scope>
    <source>
        <strain evidence="3">CBS107.38</strain>
    </source>
</reference>
<feature type="compositionally biased region" description="Basic and acidic residues" evidence="1">
    <location>
        <begin position="500"/>
        <end position="535"/>
    </location>
</feature>
<feature type="region of interest" description="Disordered" evidence="1">
    <location>
        <begin position="399"/>
        <end position="430"/>
    </location>
</feature>
<keyword evidence="4" id="KW-1185">Reference proteome</keyword>
<feature type="compositionally biased region" description="Polar residues" evidence="1">
    <location>
        <begin position="22"/>
        <end position="57"/>
    </location>
</feature>
<dbReference type="RefSeq" id="XP_038784043.1">
    <property type="nucleotide sequence ID" value="XM_038933378.1"/>
</dbReference>
<dbReference type="Proteomes" id="UP000596902">
    <property type="component" value="Unassembled WGS sequence"/>
</dbReference>
<proteinExistence type="predicted"/>
<evidence type="ECO:0000259" key="2">
    <source>
        <dbReference type="Pfam" id="PF06985"/>
    </source>
</evidence>
<dbReference type="EMBL" id="JAAABM010000012">
    <property type="protein sequence ID" value="KAF7673716.1"/>
    <property type="molecule type" value="Genomic_DNA"/>
</dbReference>
<feature type="compositionally biased region" description="Basic and acidic residues" evidence="1">
    <location>
        <begin position="566"/>
        <end position="582"/>
    </location>
</feature>
<comment type="caution">
    <text evidence="3">The sequence shown here is derived from an EMBL/GenBank/DDBJ whole genome shotgun (WGS) entry which is preliminary data.</text>
</comment>
<protein>
    <recommendedName>
        <fullName evidence="2">Heterokaryon incompatibility domain-containing protein</fullName>
    </recommendedName>
</protein>
<dbReference type="Pfam" id="PF06985">
    <property type="entry name" value="HET"/>
    <property type="match status" value="1"/>
</dbReference>
<evidence type="ECO:0000256" key="1">
    <source>
        <dbReference type="SAM" id="MobiDB-lite"/>
    </source>
</evidence>
<dbReference type="InterPro" id="IPR010730">
    <property type="entry name" value="HET"/>
</dbReference>
<feature type="non-terminal residue" evidence="3">
    <location>
        <position position="1"/>
    </location>
</feature>
<reference evidence="3" key="2">
    <citation type="submission" date="2020-08" db="EMBL/GenBank/DDBJ databases">
        <title>Draft Genome Sequence of Cumin Blight Pathogen Alternaria burnsii.</title>
        <authorList>
            <person name="Feng Z."/>
        </authorList>
    </citation>
    <scope>NUCLEOTIDE SEQUENCE</scope>
    <source>
        <strain evidence="3">CBS107.38</strain>
    </source>
</reference>
<dbReference type="PANTHER" id="PTHR33112:SF1">
    <property type="entry name" value="HETEROKARYON INCOMPATIBILITY DOMAIN-CONTAINING PROTEIN"/>
    <property type="match status" value="1"/>
</dbReference>
<feature type="region of interest" description="Disordered" evidence="1">
    <location>
        <begin position="455"/>
        <end position="753"/>
    </location>
</feature>